<keyword evidence="2" id="KW-0732">Signal</keyword>
<dbReference type="EMBL" id="CYXV01000017">
    <property type="protein sequence ID" value="CUN16927.1"/>
    <property type="molecule type" value="Genomic_DNA"/>
</dbReference>
<dbReference type="PANTHER" id="PTHR30024">
    <property type="entry name" value="ALIPHATIC SULFONATES-BINDING PROTEIN-RELATED"/>
    <property type="match status" value="1"/>
</dbReference>
<evidence type="ECO:0000313" key="5">
    <source>
        <dbReference type="Proteomes" id="UP000095495"/>
    </source>
</evidence>
<dbReference type="RefSeq" id="WP_055264088.1">
    <property type="nucleotide sequence ID" value="NZ_CYXV01000017.1"/>
</dbReference>
<accession>A0A173US05</accession>
<dbReference type="PROSITE" id="PS51257">
    <property type="entry name" value="PROKAR_LIPOPROTEIN"/>
    <property type="match status" value="1"/>
</dbReference>
<dbReference type="InterPro" id="IPR001638">
    <property type="entry name" value="Solute-binding_3/MltF_N"/>
</dbReference>
<feature type="domain" description="Solute-binding protein family 3/N-terminal" evidence="3">
    <location>
        <begin position="65"/>
        <end position="280"/>
    </location>
</feature>
<evidence type="ECO:0000256" key="1">
    <source>
        <dbReference type="ARBA" id="ARBA00010742"/>
    </source>
</evidence>
<dbReference type="Pfam" id="PF09084">
    <property type="entry name" value="NMT1"/>
    <property type="match status" value="1"/>
</dbReference>
<organism evidence="4 5">
    <name type="scientific">Roseburia faecis</name>
    <dbReference type="NCBI Taxonomy" id="301302"/>
    <lineage>
        <taxon>Bacteria</taxon>
        <taxon>Bacillati</taxon>
        <taxon>Bacillota</taxon>
        <taxon>Clostridia</taxon>
        <taxon>Lachnospirales</taxon>
        <taxon>Lachnospiraceae</taxon>
        <taxon>Roseburia</taxon>
    </lineage>
</organism>
<gene>
    <name evidence="4" type="ORF">ERS852420_03169</name>
</gene>
<evidence type="ECO:0000256" key="2">
    <source>
        <dbReference type="SAM" id="SignalP"/>
    </source>
</evidence>
<dbReference type="SMART" id="SM00062">
    <property type="entry name" value="PBPb"/>
    <property type="match status" value="1"/>
</dbReference>
<reference evidence="4 5" key="1">
    <citation type="submission" date="2015-09" db="EMBL/GenBank/DDBJ databases">
        <authorList>
            <consortium name="Pathogen Informatics"/>
        </authorList>
    </citation>
    <scope>NUCLEOTIDE SEQUENCE [LARGE SCALE GENOMIC DNA]</scope>
    <source>
        <strain evidence="4 5">2789STDY5608863</strain>
    </source>
</reference>
<sequence length="348" mass="36919">MKKKNWMPGIMLAAVLALTGCGGAAQANNADTGSSSDTQKSEEKIIKIGSPTTDGTQLVENAGLAYRLGYLDEELEKAGYKAQYIGFAQGGTAINEAFASGQLDVAFVGDVPEIIAKSNGLEVELFANLNSEAEMGIVAGKNSGIKKPADLKGKKVVAAYGTVTYVYLNNLLQANGLSLDDVEVINDIANGGTLVASGNADAVVSTGTGVWQMSHSGVGDILTTSQGDADLSPQFFAMGRTNYLKENKAAAEAIIRALQRAKEFIAQNPEKAYEALATSDNPKELYESIYPKESGFDNLDPKIKEEQADRLNSIAKFLLGNGIISKDVDAKSAINNDYYEEAGKMFTK</sequence>
<name>A0A173US05_9FIRM</name>
<dbReference type="SUPFAM" id="SSF53850">
    <property type="entry name" value="Periplasmic binding protein-like II"/>
    <property type="match status" value="1"/>
</dbReference>
<feature type="chain" id="PRO_5008013254" evidence="2">
    <location>
        <begin position="28"/>
        <end position="348"/>
    </location>
</feature>
<comment type="similarity">
    <text evidence="1">Belongs to the bacterial solute-binding protein SsuA/TauA family.</text>
</comment>
<proteinExistence type="inferred from homology"/>
<dbReference type="InterPro" id="IPR015168">
    <property type="entry name" value="SsuA/THI5"/>
</dbReference>
<evidence type="ECO:0000259" key="3">
    <source>
        <dbReference type="SMART" id="SM00062"/>
    </source>
</evidence>
<feature type="signal peptide" evidence="2">
    <location>
        <begin position="1"/>
        <end position="27"/>
    </location>
</feature>
<dbReference type="Gene3D" id="3.40.190.10">
    <property type="entry name" value="Periplasmic binding protein-like II"/>
    <property type="match status" value="2"/>
</dbReference>
<evidence type="ECO:0000313" key="4">
    <source>
        <dbReference type="EMBL" id="CUN16927.1"/>
    </source>
</evidence>
<dbReference type="AlphaFoldDB" id="A0A173US05"/>
<protein>
    <submittedName>
        <fullName evidence="4">Alkanesulfonate transporter substrate-binding subunit</fullName>
    </submittedName>
</protein>
<dbReference type="Proteomes" id="UP000095495">
    <property type="component" value="Unassembled WGS sequence"/>
</dbReference>